<dbReference type="Proteomes" id="UP000004596">
    <property type="component" value="Unassembled WGS sequence"/>
</dbReference>
<dbReference type="AlphaFoldDB" id="B3CFC6"/>
<proteinExistence type="predicted"/>
<protein>
    <recommendedName>
        <fullName evidence="4">DUF4847 domain-containing protein</fullName>
    </recommendedName>
</protein>
<organism evidence="2 3">
    <name type="scientific">Bacteroides intestinalis DSM 17393</name>
    <dbReference type="NCBI Taxonomy" id="471870"/>
    <lineage>
        <taxon>Bacteria</taxon>
        <taxon>Pseudomonadati</taxon>
        <taxon>Bacteroidota</taxon>
        <taxon>Bacteroidia</taxon>
        <taxon>Bacteroidales</taxon>
        <taxon>Bacteroidaceae</taxon>
        <taxon>Bacteroides</taxon>
    </lineage>
</organism>
<reference evidence="2 3" key="2">
    <citation type="submission" date="2008-04" db="EMBL/GenBank/DDBJ databases">
        <authorList>
            <person name="Fulton L."/>
            <person name="Clifton S."/>
            <person name="Fulton B."/>
            <person name="Xu J."/>
            <person name="Minx P."/>
            <person name="Pepin K.H."/>
            <person name="Johnson M."/>
            <person name="Thiruvilangam P."/>
            <person name="Bhonagiri V."/>
            <person name="Nash W.E."/>
            <person name="Mardis E.R."/>
            <person name="Wilson R.K."/>
        </authorList>
    </citation>
    <scope>NUCLEOTIDE SEQUENCE [LARGE SCALE GENOMIC DNA]</scope>
    <source>
        <strain evidence="2 3">DSM 17393</strain>
    </source>
</reference>
<dbReference type="InterPro" id="IPR032316">
    <property type="entry name" value="DUF4847"/>
</dbReference>
<dbReference type="GeneID" id="26161521"/>
<accession>B3CFC6</accession>
<evidence type="ECO:0000313" key="2">
    <source>
        <dbReference type="EMBL" id="EDV05161.1"/>
    </source>
</evidence>
<dbReference type="eggNOG" id="ENOG50301GQ">
    <property type="taxonomic scope" value="Bacteria"/>
</dbReference>
<reference evidence="2 3" key="1">
    <citation type="submission" date="2008-04" db="EMBL/GenBank/DDBJ databases">
        <title>Draft genome sequence of Bacteroides intestinalis (DSM 17393).</title>
        <authorList>
            <person name="Sudarsanam P."/>
            <person name="Ley R."/>
            <person name="Guruge J."/>
            <person name="Turnbaugh P.J."/>
            <person name="Mahowald M."/>
            <person name="Liep D."/>
            <person name="Gordon J."/>
        </authorList>
    </citation>
    <scope>NUCLEOTIDE SEQUENCE [LARGE SCALE GENOMIC DNA]</scope>
    <source>
        <strain evidence="2 3">DSM 17393</strain>
    </source>
</reference>
<dbReference type="RefSeq" id="WP_007666582.1">
    <property type="nucleotide sequence ID" value="NZ_ABJL02000008.1"/>
</dbReference>
<evidence type="ECO:0000313" key="3">
    <source>
        <dbReference type="Proteomes" id="UP000004596"/>
    </source>
</evidence>
<dbReference type="CDD" id="cd14492">
    <property type="entry name" value="lipocalin_MxiM-like"/>
    <property type="match status" value="1"/>
</dbReference>
<dbReference type="OrthoDB" id="1050555at2"/>
<dbReference type="Gene3D" id="2.40.128.270">
    <property type="match status" value="1"/>
</dbReference>
<dbReference type="STRING" id="471870.BACINT_04304"/>
<comment type="caution">
    <text evidence="2">The sequence shown here is derived from an EMBL/GenBank/DDBJ whole genome shotgun (WGS) entry which is preliminary data.</text>
</comment>
<evidence type="ECO:0000256" key="1">
    <source>
        <dbReference type="SAM" id="SignalP"/>
    </source>
</evidence>
<dbReference type="Pfam" id="PF16139">
    <property type="entry name" value="DUF4847"/>
    <property type="match status" value="1"/>
</dbReference>
<evidence type="ECO:0008006" key="4">
    <source>
        <dbReference type="Google" id="ProtNLM"/>
    </source>
</evidence>
<gene>
    <name evidence="2" type="ORF">BACINT_04304</name>
</gene>
<keyword evidence="1" id="KW-0732">Signal</keyword>
<dbReference type="PROSITE" id="PS51257">
    <property type="entry name" value="PROKAR_LIPOPROTEIN"/>
    <property type="match status" value="1"/>
</dbReference>
<name>B3CFC6_9BACE</name>
<sequence>MKKMKTYIQLLLVALFVPVLSACEQEDDVIDIFTGKTWYMTYIAVEGQNKMYDFWQGDQDAREKSFKTIAGDNYTLVFEGAEVNGTAGGTFTGKATSASVNGDWNANGDNRELKITIKSGGGTDTDKYLGKAFMDGLKSAFKYGGDNKNLYIYYKEGQTVKFISFAPQRNSGN</sequence>
<dbReference type="InterPro" id="IPR038670">
    <property type="entry name" value="HslJ-like_sf"/>
</dbReference>
<feature type="signal peptide" evidence="1">
    <location>
        <begin position="1"/>
        <end position="22"/>
    </location>
</feature>
<feature type="chain" id="PRO_5002785609" description="DUF4847 domain-containing protein" evidence="1">
    <location>
        <begin position="23"/>
        <end position="173"/>
    </location>
</feature>
<dbReference type="EMBL" id="ABJL02000008">
    <property type="protein sequence ID" value="EDV05161.1"/>
    <property type="molecule type" value="Genomic_DNA"/>
</dbReference>